<feature type="domain" description="C2H2-type" evidence="12">
    <location>
        <begin position="571"/>
        <end position="598"/>
    </location>
</feature>
<evidence type="ECO:0000256" key="3">
    <source>
        <dbReference type="ARBA" id="ARBA00022723"/>
    </source>
</evidence>
<evidence type="ECO:0000256" key="9">
    <source>
        <dbReference type="ARBA" id="ARBA00023242"/>
    </source>
</evidence>
<reference evidence="14" key="1">
    <citation type="submission" date="2020-12" db="EMBL/GenBank/DDBJ databases">
        <authorList>
            <consortium name="Molecular Ecology Group"/>
        </authorList>
    </citation>
    <scope>NUCLEOTIDE SEQUENCE</scope>
    <source>
        <strain evidence="14">TBG_1078</strain>
    </source>
</reference>
<dbReference type="PROSITE" id="PS50805">
    <property type="entry name" value="KRAB"/>
    <property type="match status" value="1"/>
</dbReference>
<feature type="domain" description="C2H2-type" evidence="12">
    <location>
        <begin position="350"/>
        <end position="377"/>
    </location>
</feature>
<dbReference type="FunFam" id="3.30.160.60:FF:003289">
    <property type="match status" value="3"/>
</dbReference>
<keyword evidence="9" id="KW-0539">Nucleus</keyword>
<keyword evidence="8" id="KW-0804">Transcription</keyword>
<evidence type="ECO:0000313" key="14">
    <source>
        <dbReference type="EMBL" id="CAD7685833.1"/>
    </source>
</evidence>
<keyword evidence="7" id="KW-0805">Transcription regulation</keyword>
<dbReference type="Pfam" id="PF01352">
    <property type="entry name" value="KRAB"/>
    <property type="match status" value="1"/>
</dbReference>
<dbReference type="GO" id="GO:0000981">
    <property type="term" value="F:DNA-binding transcription factor activity, RNA polymerase II-specific"/>
    <property type="evidence" value="ECO:0007669"/>
    <property type="project" value="TreeGrafter"/>
</dbReference>
<dbReference type="InterPro" id="IPR036236">
    <property type="entry name" value="Znf_C2H2_sf"/>
</dbReference>
<accession>A0A811ZAV6</accession>
<dbReference type="AlphaFoldDB" id="A0A811ZAV6"/>
<evidence type="ECO:0000256" key="6">
    <source>
        <dbReference type="ARBA" id="ARBA00022833"/>
    </source>
</evidence>
<feature type="domain" description="C2H2-type" evidence="12">
    <location>
        <begin position="378"/>
        <end position="405"/>
    </location>
</feature>
<name>A0A811ZAV6_NYCPR</name>
<evidence type="ECO:0000256" key="4">
    <source>
        <dbReference type="ARBA" id="ARBA00022737"/>
    </source>
</evidence>
<dbReference type="FunFam" id="3.30.160.60:FF:000184">
    <property type="entry name" value="Zinc finger protein 333"/>
    <property type="match status" value="1"/>
</dbReference>
<feature type="region of interest" description="Disordered" evidence="11">
    <location>
        <begin position="541"/>
        <end position="568"/>
    </location>
</feature>
<dbReference type="PANTHER" id="PTHR24381">
    <property type="entry name" value="ZINC FINGER PROTEIN"/>
    <property type="match status" value="1"/>
</dbReference>
<dbReference type="Proteomes" id="UP000645828">
    <property type="component" value="Unassembled WGS sequence"/>
</dbReference>
<evidence type="ECO:0000256" key="2">
    <source>
        <dbReference type="ARBA" id="ARBA00006991"/>
    </source>
</evidence>
<dbReference type="SUPFAM" id="SSF109640">
    <property type="entry name" value="KRAB domain (Kruppel-associated box)"/>
    <property type="match status" value="1"/>
</dbReference>
<dbReference type="FunFam" id="3.30.160.60:FF:000193">
    <property type="entry name" value="Zinc finger protein 300"/>
    <property type="match status" value="1"/>
</dbReference>
<comment type="caution">
    <text evidence="14">The sequence shown here is derived from an EMBL/GenBank/DDBJ whole genome shotgun (WGS) entry which is preliminary data.</text>
</comment>
<evidence type="ECO:0000256" key="7">
    <source>
        <dbReference type="ARBA" id="ARBA00023015"/>
    </source>
</evidence>
<dbReference type="GO" id="GO:0000977">
    <property type="term" value="F:RNA polymerase II transcription regulatory region sequence-specific DNA binding"/>
    <property type="evidence" value="ECO:0007669"/>
    <property type="project" value="TreeGrafter"/>
</dbReference>
<feature type="domain" description="C2H2-type" evidence="12">
    <location>
        <begin position="238"/>
        <end position="265"/>
    </location>
</feature>
<feature type="domain" description="C2H2-type" evidence="12">
    <location>
        <begin position="516"/>
        <end position="543"/>
    </location>
</feature>
<feature type="region of interest" description="Disordered" evidence="11">
    <location>
        <begin position="481"/>
        <end position="506"/>
    </location>
</feature>
<dbReference type="FunFam" id="3.30.160.60:FF:000052">
    <property type="entry name" value="zinc finger protein 546 isoform X1"/>
    <property type="match status" value="1"/>
</dbReference>
<evidence type="ECO:0000256" key="8">
    <source>
        <dbReference type="ARBA" id="ARBA00023163"/>
    </source>
</evidence>
<evidence type="ECO:0000256" key="11">
    <source>
        <dbReference type="SAM" id="MobiDB-lite"/>
    </source>
</evidence>
<evidence type="ECO:0000259" key="12">
    <source>
        <dbReference type="PROSITE" id="PS50157"/>
    </source>
</evidence>
<proteinExistence type="inferred from homology"/>
<dbReference type="SMART" id="SM00349">
    <property type="entry name" value="KRAB"/>
    <property type="match status" value="1"/>
</dbReference>
<dbReference type="Gene3D" id="3.30.160.60">
    <property type="entry name" value="Classic Zinc Finger"/>
    <property type="match status" value="10"/>
</dbReference>
<dbReference type="EMBL" id="CAJHUB010000760">
    <property type="protein sequence ID" value="CAD7685833.1"/>
    <property type="molecule type" value="Genomic_DNA"/>
</dbReference>
<dbReference type="FunFam" id="3.30.160.60:FF:002018">
    <property type="entry name" value="Zinc finger protein 556"/>
    <property type="match status" value="2"/>
</dbReference>
<dbReference type="Pfam" id="PF00096">
    <property type="entry name" value="zf-C2H2"/>
    <property type="match status" value="5"/>
</dbReference>
<feature type="domain" description="KRAB" evidence="13">
    <location>
        <begin position="97"/>
        <end position="170"/>
    </location>
</feature>
<dbReference type="Pfam" id="PF13894">
    <property type="entry name" value="zf-C2H2_4"/>
    <property type="match status" value="2"/>
</dbReference>
<evidence type="ECO:0000256" key="5">
    <source>
        <dbReference type="ARBA" id="ARBA00022771"/>
    </source>
</evidence>
<keyword evidence="5 10" id="KW-0863">Zinc-finger</keyword>
<evidence type="ECO:0000256" key="10">
    <source>
        <dbReference type="PROSITE-ProRule" id="PRU00042"/>
    </source>
</evidence>
<comment type="similarity">
    <text evidence="2">Belongs to the krueppel C2H2-type zinc-finger protein family.</text>
</comment>
<dbReference type="SMART" id="SM00355">
    <property type="entry name" value="ZnF_C2H2"/>
    <property type="match status" value="10"/>
</dbReference>
<dbReference type="InterPro" id="IPR036051">
    <property type="entry name" value="KRAB_dom_sf"/>
</dbReference>
<keyword evidence="15" id="KW-1185">Reference proteome</keyword>
<dbReference type="PROSITE" id="PS00028">
    <property type="entry name" value="ZINC_FINGER_C2H2_1"/>
    <property type="match status" value="10"/>
</dbReference>
<dbReference type="GO" id="GO:0008270">
    <property type="term" value="F:zinc ion binding"/>
    <property type="evidence" value="ECO:0007669"/>
    <property type="project" value="UniProtKB-KW"/>
</dbReference>
<evidence type="ECO:0000256" key="1">
    <source>
        <dbReference type="ARBA" id="ARBA00004123"/>
    </source>
</evidence>
<organism evidence="14 15">
    <name type="scientific">Nyctereutes procyonoides</name>
    <name type="common">Raccoon dog</name>
    <name type="synonym">Canis procyonoides</name>
    <dbReference type="NCBI Taxonomy" id="34880"/>
    <lineage>
        <taxon>Eukaryota</taxon>
        <taxon>Metazoa</taxon>
        <taxon>Chordata</taxon>
        <taxon>Craniata</taxon>
        <taxon>Vertebrata</taxon>
        <taxon>Euteleostomi</taxon>
        <taxon>Mammalia</taxon>
        <taxon>Eutheria</taxon>
        <taxon>Laurasiatheria</taxon>
        <taxon>Carnivora</taxon>
        <taxon>Caniformia</taxon>
        <taxon>Canidae</taxon>
        <taxon>Nyctereutes</taxon>
    </lineage>
</organism>
<feature type="region of interest" description="Disordered" evidence="11">
    <location>
        <begin position="433"/>
        <end position="455"/>
    </location>
</feature>
<dbReference type="FunFam" id="3.30.160.60:FF:000371">
    <property type="entry name" value="Zinc finger protein 555"/>
    <property type="match status" value="1"/>
</dbReference>
<gene>
    <name evidence="14" type="ORF">NYPRO_LOCUS18626</name>
</gene>
<keyword evidence="4" id="KW-0677">Repeat</keyword>
<dbReference type="InterPro" id="IPR001909">
    <property type="entry name" value="KRAB"/>
</dbReference>
<keyword evidence="3" id="KW-0479">Metal-binding</keyword>
<sequence>MVTYAFISHSELERRCIKPHPVSSCRWMSLGLCTSLGTSWQPRWAETGRTHVTRTHAPQPLQPPLPQEQLLSALPLGCVYLQQSHKQMSCQGPQDSVVFEDVIVDFTREEWTLMNPAQRKLYKDVMLETFRNLVSVDDETQLKINGSISQQDIFGEKLSNEQKIARFIKNDSWTSLFGENWEDQCIEDKYNNEEGHLNRSHMVERLCESSIGNMCGEAISHIPNLKLYKKTPSGVKLYECSQCGKVFRHRSSLKRHKRSHAGYKLYQCEECGKAFSCSSYLRNHVKTHSGEKPYACKLCRKTFIRSHSLTGHIRSHTGEKPYECMQCGKAFSCPKSFRVHVMMHNGGKPYECKQCGKGFSCPKSFRVHMIMHTGEKPYECKQCGKAYCWLTSFQRHVRIHNGEKPYKCEKCGKAFGWPSSLHKHVRMHTGEKPINASNVERPSDGPHPSKNVRMQTGEKPYKCDTCGKAFGWSSSLHKHNRMHNGEKPVNVSNVGKLSGGPHPSKNVRMQIREKPYKCEKCGKAFGWSSSLHKHVKKHGGENPIIVSSAGRPSNGPHPSKTIRMQTREKSHKCEKCGKTFNCPKSFHSHVRTHSPKKTYK</sequence>
<feature type="domain" description="C2H2-type" evidence="12">
    <location>
        <begin position="406"/>
        <end position="433"/>
    </location>
</feature>
<keyword evidence="6" id="KW-0862">Zinc</keyword>
<evidence type="ECO:0000313" key="15">
    <source>
        <dbReference type="Proteomes" id="UP000645828"/>
    </source>
</evidence>
<feature type="domain" description="C2H2-type" evidence="12">
    <location>
        <begin position="294"/>
        <end position="321"/>
    </location>
</feature>
<dbReference type="SUPFAM" id="SSF57667">
    <property type="entry name" value="beta-beta-alpha zinc fingers"/>
    <property type="match status" value="6"/>
</dbReference>
<dbReference type="GO" id="GO:0005634">
    <property type="term" value="C:nucleus"/>
    <property type="evidence" value="ECO:0007669"/>
    <property type="project" value="UniProtKB-SubCell"/>
</dbReference>
<dbReference type="FunFam" id="3.30.160.60:FF:000841">
    <property type="entry name" value="zinc finger and BTB domain-containing protein 41"/>
    <property type="match status" value="1"/>
</dbReference>
<dbReference type="PROSITE" id="PS50157">
    <property type="entry name" value="ZINC_FINGER_C2H2_2"/>
    <property type="match status" value="10"/>
</dbReference>
<dbReference type="InterPro" id="IPR013087">
    <property type="entry name" value="Znf_C2H2_type"/>
</dbReference>
<dbReference type="CDD" id="cd07765">
    <property type="entry name" value="KRAB_A-box"/>
    <property type="match status" value="1"/>
</dbReference>
<dbReference type="Gene3D" id="6.10.140.140">
    <property type="match status" value="1"/>
</dbReference>
<dbReference type="PANTHER" id="PTHR24381:SF136">
    <property type="entry name" value="ZINC FINGER PROTEIN 124-RELATED"/>
    <property type="match status" value="1"/>
</dbReference>
<feature type="domain" description="C2H2-type" evidence="12">
    <location>
        <begin position="322"/>
        <end position="349"/>
    </location>
</feature>
<feature type="domain" description="C2H2-type" evidence="12">
    <location>
        <begin position="266"/>
        <end position="293"/>
    </location>
</feature>
<evidence type="ECO:0000259" key="13">
    <source>
        <dbReference type="PROSITE" id="PS50805"/>
    </source>
</evidence>
<comment type="subcellular location">
    <subcellularLocation>
        <location evidence="1">Nucleus</location>
    </subcellularLocation>
</comment>
<feature type="domain" description="C2H2-type" evidence="12">
    <location>
        <begin position="461"/>
        <end position="488"/>
    </location>
</feature>
<protein>
    <submittedName>
        <fullName evidence="14">(raccoon dog) hypothetical protein</fullName>
    </submittedName>
</protein>